<dbReference type="OrthoDB" id="10042665at2759"/>
<proteinExistence type="predicted"/>
<dbReference type="Pfam" id="PF22942">
    <property type="entry name" value="DUF7025"/>
    <property type="match status" value="1"/>
</dbReference>
<feature type="compositionally biased region" description="Basic and acidic residues" evidence="1">
    <location>
        <begin position="1"/>
        <end position="10"/>
    </location>
</feature>
<dbReference type="InterPro" id="IPR054289">
    <property type="entry name" value="DUF7025"/>
</dbReference>
<dbReference type="Gene3D" id="3.40.50.300">
    <property type="entry name" value="P-loop containing nucleotide triphosphate hydrolases"/>
    <property type="match status" value="1"/>
</dbReference>
<evidence type="ECO:0000313" key="4">
    <source>
        <dbReference type="Proteomes" id="UP000572817"/>
    </source>
</evidence>
<name>A0A8H4J5J4_9PEZI</name>
<gene>
    <name evidence="3" type="ORF">GTA08_BOTSDO12071</name>
</gene>
<dbReference type="SMART" id="SM00382">
    <property type="entry name" value="AAA"/>
    <property type="match status" value="1"/>
</dbReference>
<feature type="compositionally biased region" description="Basic and acidic residues" evidence="1">
    <location>
        <begin position="67"/>
        <end position="87"/>
    </location>
</feature>
<protein>
    <recommendedName>
        <fullName evidence="2">AAA+ ATPase domain-containing protein</fullName>
    </recommendedName>
</protein>
<feature type="region of interest" description="Disordered" evidence="1">
    <location>
        <begin position="1"/>
        <end position="28"/>
    </location>
</feature>
<keyword evidence="4" id="KW-1185">Reference proteome</keyword>
<feature type="domain" description="AAA+ ATPase" evidence="2">
    <location>
        <begin position="549"/>
        <end position="678"/>
    </location>
</feature>
<dbReference type="AlphaFoldDB" id="A0A8H4J5J4"/>
<comment type="caution">
    <text evidence="3">The sequence shown here is derived from an EMBL/GenBank/DDBJ whole genome shotgun (WGS) entry which is preliminary data.</text>
</comment>
<dbReference type="InterPro" id="IPR027417">
    <property type="entry name" value="P-loop_NTPase"/>
</dbReference>
<sequence>MSSIRMDKCASSENSDQTMTIPDPLSNRIKHLEDKYAALLEEKILELESTTTRIKEENLSDPQVHQKRVESQPTDERHAERLDESGPPKRIRFRERRPDDSGILIENDVAEIKPPSIKEESQPDVGLIWLREFGRDNKYKCSKVDIRGEELRCLLQVQLAHYPDLHFPDPGNGIVESIDMVSPFEPLLHNWQRLDSVAKWNEESDAVKSLKRKIQDADAAHVTQPYGLLANEDKLQRALGDLTLLMDQVKRSSDMKDYFKEQAVHEKSGLVSFKWLWTIFRPGELVYSTVFMDRPQIFIVSRSVSLEDEDDGDYMSDSKDDAPGWTLVCWTYDWDGESFKRVPVGFNFRSFQGTKPIKALEAHPLEFHEYDQSHESGSKEALKKLLIQRGQTFEKLCIRKPHESQVQFQGNVYVHWHGFNEPSDIVDRFDQVGGLRFYGNLRGLRLKRAKVPKIQKKKHFDGVQKLHDDLQFILCPPRVVGYVLNKRIWAELDICEDGSFLDVEDGKKRKNFEALQLKDGVKDLIEGLVRGHTKKGGAMVEDFIKEKGQGLVVLLHGPPGTGKTSTAECVAELTGNPLLSVTIADIGELAEMVEKHLQDIFDLAARWKAVLLIDEADVFLESRSSTNTGLGRSSFVSVLLRVLEYYEGILILTTNRITKLDTAVQSRVHLGVEYTRLEASQKQKIFNNLINEIDDDKIESKRKLEEWFKADKDEYMQGLDGRQIRNILISAASLSKASGKRLNVEHVRMMAQSMSKFESSIHSIVESAARSHEVWRGPR</sequence>
<dbReference type="CDD" id="cd19481">
    <property type="entry name" value="RecA-like_protease"/>
    <property type="match status" value="1"/>
</dbReference>
<feature type="region of interest" description="Disordered" evidence="1">
    <location>
        <begin position="55"/>
        <end position="90"/>
    </location>
</feature>
<dbReference type="PANTHER" id="PTHR46411">
    <property type="entry name" value="FAMILY ATPASE, PUTATIVE-RELATED"/>
    <property type="match status" value="1"/>
</dbReference>
<accession>A0A8H4J5J4</accession>
<dbReference type="InterPro" id="IPR003593">
    <property type="entry name" value="AAA+_ATPase"/>
</dbReference>
<dbReference type="GO" id="GO:0016887">
    <property type="term" value="F:ATP hydrolysis activity"/>
    <property type="evidence" value="ECO:0007669"/>
    <property type="project" value="InterPro"/>
</dbReference>
<dbReference type="EMBL" id="WWBZ02000007">
    <property type="protein sequence ID" value="KAF4312187.1"/>
    <property type="molecule type" value="Genomic_DNA"/>
</dbReference>
<evidence type="ECO:0000259" key="2">
    <source>
        <dbReference type="SMART" id="SM00382"/>
    </source>
</evidence>
<feature type="compositionally biased region" description="Polar residues" evidence="1">
    <location>
        <begin position="11"/>
        <end position="20"/>
    </location>
</feature>
<dbReference type="PANTHER" id="PTHR46411:SF2">
    <property type="entry name" value="AAA+ ATPASE DOMAIN-CONTAINING PROTEIN"/>
    <property type="match status" value="1"/>
</dbReference>
<dbReference type="InterPro" id="IPR003959">
    <property type="entry name" value="ATPase_AAA_core"/>
</dbReference>
<dbReference type="Pfam" id="PF00004">
    <property type="entry name" value="AAA"/>
    <property type="match status" value="1"/>
</dbReference>
<evidence type="ECO:0000313" key="3">
    <source>
        <dbReference type="EMBL" id="KAF4312187.1"/>
    </source>
</evidence>
<dbReference type="SUPFAM" id="SSF52540">
    <property type="entry name" value="P-loop containing nucleoside triphosphate hydrolases"/>
    <property type="match status" value="1"/>
</dbReference>
<reference evidence="3" key="1">
    <citation type="submission" date="2020-04" db="EMBL/GenBank/DDBJ databases">
        <title>Genome Assembly and Annotation of Botryosphaeria dothidea sdau 11-99, a Latent Pathogen of Apple Fruit Ring Rot in China.</title>
        <authorList>
            <person name="Yu C."/>
            <person name="Diao Y."/>
            <person name="Lu Q."/>
            <person name="Zhao J."/>
            <person name="Cui S."/>
            <person name="Peng C."/>
            <person name="He B."/>
            <person name="Liu H."/>
        </authorList>
    </citation>
    <scope>NUCLEOTIDE SEQUENCE [LARGE SCALE GENOMIC DNA]</scope>
    <source>
        <strain evidence="3">Sdau11-99</strain>
    </source>
</reference>
<dbReference type="Proteomes" id="UP000572817">
    <property type="component" value="Unassembled WGS sequence"/>
</dbReference>
<dbReference type="GO" id="GO:0005524">
    <property type="term" value="F:ATP binding"/>
    <property type="evidence" value="ECO:0007669"/>
    <property type="project" value="InterPro"/>
</dbReference>
<evidence type="ECO:0000256" key="1">
    <source>
        <dbReference type="SAM" id="MobiDB-lite"/>
    </source>
</evidence>
<organism evidence="3 4">
    <name type="scientific">Botryosphaeria dothidea</name>
    <dbReference type="NCBI Taxonomy" id="55169"/>
    <lineage>
        <taxon>Eukaryota</taxon>
        <taxon>Fungi</taxon>
        <taxon>Dikarya</taxon>
        <taxon>Ascomycota</taxon>
        <taxon>Pezizomycotina</taxon>
        <taxon>Dothideomycetes</taxon>
        <taxon>Dothideomycetes incertae sedis</taxon>
        <taxon>Botryosphaeriales</taxon>
        <taxon>Botryosphaeriaceae</taxon>
        <taxon>Botryosphaeria</taxon>
    </lineage>
</organism>